<sequence>MAYELLWDASYEYLEKNVSFVNSLTRLMLERANNHRSQLFTQAHKKSPTFLEDFKVAHDEVQNMGKTLQTVVNDWKSLFAEVTSNLCKQTIPQPIAPSADLTFDYIKPLLEYKVNEKVQLIVTYIPASPEGIFYAMDDSRKTDFRANFTPIQKTCKTFLNKPPPAGVVFMVYIDNLWTRAVCNVATKGKTPVAIYLLDLGEVLPYEDHVPKAMLPAEFISVPGYAMKCTIVPKAVSFPFNLYDIVSCNVVAVQNDLLVLEYNDEKQAFCCSIVEETITKTEWEQQDDVAKRTNANKLNNNQDKHEYSKASGRSTKAEQKAQQADASQSQTNVIKRAHNEQKEEFPIRNSSKDTNREEQYNVTQSTTKEIKSAPNGEKQEYAITRETFTEAELEQLDDISQSTSNAMKAVLGYVPKDDERLCKHYDPATKGCFKGSNCRLRHEPKDPDGWTLDKDTVSVSIPAQMEIPLPNTYITLHPTCIIDVDTFYAHVAGDEANYAKYEQLMAEMNDPEMIDNYKTLKLIPALGELVIAKYEDMWYRATVCDVFDNRISVFYVDYGNTATVGTNEVRRWEDRFKFLPFQAVYCRISNIQRIKPCHLQAIQQLHSCILDKPIRALIIDNKHPWEVLIYDEDNFDVGEALIMTKLALPRKPSKFDENSYIPG</sequence>
<dbReference type="InterPro" id="IPR002999">
    <property type="entry name" value="Tudor"/>
</dbReference>
<dbReference type="InterPro" id="IPR035437">
    <property type="entry name" value="SNase_OB-fold_sf"/>
</dbReference>
<dbReference type="InterPro" id="IPR000571">
    <property type="entry name" value="Znf_CCCH"/>
</dbReference>
<dbReference type="VEuPathDB" id="VectorBase:AFUN2_004148"/>
<evidence type="ECO:0000256" key="1">
    <source>
        <dbReference type="PROSITE-ProRule" id="PRU00723"/>
    </source>
</evidence>
<evidence type="ECO:0000259" key="3">
    <source>
        <dbReference type="PROSITE" id="PS50103"/>
    </source>
</evidence>
<feature type="zinc finger region" description="C3H1-type" evidence="1">
    <location>
        <begin position="415"/>
        <end position="444"/>
    </location>
</feature>
<feature type="domain" description="Tudor" evidence="4">
    <location>
        <begin position="522"/>
        <end position="578"/>
    </location>
</feature>
<organism evidence="5">
    <name type="scientific">Anopheles funestus</name>
    <name type="common">African malaria mosquito</name>
    <dbReference type="NCBI Taxonomy" id="62324"/>
    <lineage>
        <taxon>Eukaryota</taxon>
        <taxon>Metazoa</taxon>
        <taxon>Ecdysozoa</taxon>
        <taxon>Arthropoda</taxon>
        <taxon>Hexapoda</taxon>
        <taxon>Insecta</taxon>
        <taxon>Pterygota</taxon>
        <taxon>Neoptera</taxon>
        <taxon>Endopterygota</taxon>
        <taxon>Diptera</taxon>
        <taxon>Nematocera</taxon>
        <taxon>Culicoidea</taxon>
        <taxon>Culicidae</taxon>
        <taxon>Anophelinae</taxon>
        <taxon>Anopheles</taxon>
    </lineage>
</organism>
<dbReference type="PROSITE" id="PS50304">
    <property type="entry name" value="TUDOR"/>
    <property type="match status" value="1"/>
</dbReference>
<dbReference type="Gene3D" id="2.40.50.90">
    <property type="match status" value="1"/>
</dbReference>
<evidence type="ECO:0000313" key="5">
    <source>
        <dbReference type="EnsemblMetazoa" id="AFUN000610-PA"/>
    </source>
</evidence>
<dbReference type="AlphaFoldDB" id="A0A182R369"/>
<dbReference type="PROSITE" id="PS50103">
    <property type="entry name" value="ZF_C3H1"/>
    <property type="match status" value="1"/>
</dbReference>
<evidence type="ECO:0008006" key="6">
    <source>
        <dbReference type="Google" id="ProtNLM"/>
    </source>
</evidence>
<keyword evidence="1" id="KW-0862">Zinc</keyword>
<dbReference type="Pfam" id="PF00567">
    <property type="entry name" value="TUDOR"/>
    <property type="match status" value="2"/>
</dbReference>
<dbReference type="Gene3D" id="2.30.30.140">
    <property type="match status" value="1"/>
</dbReference>
<dbReference type="STRING" id="62324.A0A182R369"/>
<dbReference type="PANTHER" id="PTHR22948">
    <property type="entry name" value="TUDOR DOMAIN CONTAINING PROTEIN"/>
    <property type="match status" value="1"/>
</dbReference>
<evidence type="ECO:0000259" key="4">
    <source>
        <dbReference type="PROSITE" id="PS50304"/>
    </source>
</evidence>
<proteinExistence type="predicted"/>
<evidence type="ECO:0000256" key="2">
    <source>
        <dbReference type="SAM" id="MobiDB-lite"/>
    </source>
</evidence>
<feature type="domain" description="C3H1-type" evidence="3">
    <location>
        <begin position="415"/>
        <end position="444"/>
    </location>
</feature>
<dbReference type="SUPFAM" id="SSF63748">
    <property type="entry name" value="Tudor/PWWP/MBT"/>
    <property type="match status" value="1"/>
</dbReference>
<dbReference type="InterPro" id="IPR050621">
    <property type="entry name" value="Tudor_domain_containing"/>
</dbReference>
<reference evidence="5" key="1">
    <citation type="submission" date="2020-05" db="UniProtKB">
        <authorList>
            <consortium name="EnsemblMetazoa"/>
        </authorList>
    </citation>
    <scope>IDENTIFICATION</scope>
    <source>
        <strain evidence="5">FUMOZ</strain>
    </source>
</reference>
<dbReference type="EnsemblMetazoa" id="AFUN000610-RA">
    <property type="protein sequence ID" value="AFUN000610-PA"/>
    <property type="gene ID" value="AFUN000610"/>
</dbReference>
<accession>A0A182R369</accession>
<dbReference type="GO" id="GO:0005737">
    <property type="term" value="C:cytoplasm"/>
    <property type="evidence" value="ECO:0007669"/>
    <property type="project" value="UniProtKB-ARBA"/>
</dbReference>
<dbReference type="SMART" id="SM00333">
    <property type="entry name" value="TUDOR"/>
    <property type="match status" value="1"/>
</dbReference>
<feature type="region of interest" description="Disordered" evidence="2">
    <location>
        <begin position="290"/>
        <end position="373"/>
    </location>
</feature>
<keyword evidence="1" id="KW-0479">Metal-binding</keyword>
<name>A0A182R369_ANOFN</name>
<dbReference type="VEuPathDB" id="VectorBase:AFUN000610"/>
<feature type="compositionally biased region" description="Low complexity" evidence="2">
    <location>
        <begin position="319"/>
        <end position="329"/>
    </location>
</feature>
<dbReference type="GO" id="GO:0008270">
    <property type="term" value="F:zinc ion binding"/>
    <property type="evidence" value="ECO:0007669"/>
    <property type="project" value="UniProtKB-KW"/>
</dbReference>
<protein>
    <recommendedName>
        <fullName evidence="6">C3H1-type domain-containing protein</fullName>
    </recommendedName>
</protein>
<dbReference type="PANTHER" id="PTHR22948:SF72">
    <property type="entry name" value="TUDOR DOMAIN-CONTAINING PROTEIN"/>
    <property type="match status" value="1"/>
</dbReference>
<keyword evidence="1" id="KW-0863">Zinc-finger</keyword>
<feature type="compositionally biased region" description="Basic and acidic residues" evidence="2">
    <location>
        <begin position="336"/>
        <end position="358"/>
    </location>
</feature>